<dbReference type="Gene3D" id="1.20.1280.50">
    <property type="match status" value="1"/>
</dbReference>
<evidence type="ECO:0000256" key="3">
    <source>
        <dbReference type="ARBA" id="ARBA00022964"/>
    </source>
</evidence>
<comment type="cofactor">
    <cofactor evidence="1">
        <name>L-ascorbate</name>
        <dbReference type="ChEBI" id="CHEBI:38290"/>
    </cofactor>
</comment>
<dbReference type="Proteomes" id="UP000006671">
    <property type="component" value="Unassembled WGS sequence"/>
</dbReference>
<dbReference type="PANTHER" id="PTHR10869:SF236">
    <property type="entry name" value="PROLYL 4-HYDROXYLASE ALPHA SUBUNIT DOMAIN-CONTAINING PROTEIN"/>
    <property type="match status" value="1"/>
</dbReference>
<dbReference type="InterPro" id="IPR045054">
    <property type="entry name" value="P4HA-like"/>
</dbReference>
<evidence type="ECO:0000256" key="5">
    <source>
        <dbReference type="ARBA" id="ARBA00023004"/>
    </source>
</evidence>
<dbReference type="Pfam" id="PF13640">
    <property type="entry name" value="2OG-FeII_Oxy_3"/>
    <property type="match status" value="1"/>
</dbReference>
<dbReference type="RefSeq" id="XP_002682240.1">
    <property type="nucleotide sequence ID" value="XM_002682194.1"/>
</dbReference>
<evidence type="ECO:0000313" key="8">
    <source>
        <dbReference type="EMBL" id="EFC49496.1"/>
    </source>
</evidence>
<dbReference type="SUPFAM" id="SSF81383">
    <property type="entry name" value="F-box domain"/>
    <property type="match status" value="1"/>
</dbReference>
<feature type="domain" description="Fe2OG dioxygenase" evidence="7">
    <location>
        <begin position="190"/>
        <end position="347"/>
    </location>
</feature>
<dbReference type="SMART" id="SM00702">
    <property type="entry name" value="P4Hc"/>
    <property type="match status" value="1"/>
</dbReference>
<dbReference type="eggNOG" id="ENOG502S0DC">
    <property type="taxonomic scope" value="Eukaryota"/>
</dbReference>
<dbReference type="GO" id="GO:0004656">
    <property type="term" value="F:procollagen-proline 4-dioxygenase activity"/>
    <property type="evidence" value="ECO:0007669"/>
    <property type="project" value="TreeGrafter"/>
</dbReference>
<keyword evidence="5" id="KW-0408">Iron</keyword>
<dbReference type="PROSITE" id="PS50181">
    <property type="entry name" value="FBOX"/>
    <property type="match status" value="1"/>
</dbReference>
<dbReference type="PROSITE" id="PS51471">
    <property type="entry name" value="FE2OG_OXY"/>
    <property type="match status" value="1"/>
</dbReference>
<keyword evidence="2" id="KW-0479">Metal-binding</keyword>
<feature type="domain" description="F-box" evidence="6">
    <location>
        <begin position="423"/>
        <end position="470"/>
    </location>
</feature>
<gene>
    <name evidence="8" type="ORF">NAEGRDRAFT_45655</name>
</gene>
<name>D2V0A9_NAEGR</name>
<dbReference type="GeneID" id="8860117"/>
<evidence type="ECO:0000256" key="4">
    <source>
        <dbReference type="ARBA" id="ARBA00023002"/>
    </source>
</evidence>
<dbReference type="AlphaFoldDB" id="D2V0A9"/>
<keyword evidence="4" id="KW-0560">Oxidoreductase</keyword>
<dbReference type="KEGG" id="ngr:NAEGRDRAFT_45655"/>
<dbReference type="EMBL" id="GG738847">
    <property type="protein sequence ID" value="EFC49496.1"/>
    <property type="molecule type" value="Genomic_DNA"/>
</dbReference>
<protein>
    <submittedName>
        <fullName evidence="8">Predicted protein</fullName>
    </submittedName>
</protein>
<dbReference type="OrthoDB" id="69177at2759"/>
<dbReference type="InterPro" id="IPR005123">
    <property type="entry name" value="Oxoglu/Fe-dep_dioxygenase_dom"/>
</dbReference>
<dbReference type="InParanoid" id="D2V0A9"/>
<dbReference type="InterPro" id="IPR036047">
    <property type="entry name" value="F-box-like_dom_sf"/>
</dbReference>
<dbReference type="InterPro" id="IPR044862">
    <property type="entry name" value="Pro_4_hyd_alph_FE2OG_OXY"/>
</dbReference>
<reference evidence="8 9" key="1">
    <citation type="journal article" date="2010" name="Cell">
        <title>The genome of Naegleria gruberi illuminates early eukaryotic versatility.</title>
        <authorList>
            <person name="Fritz-Laylin L.K."/>
            <person name="Prochnik S.E."/>
            <person name="Ginger M.L."/>
            <person name="Dacks J.B."/>
            <person name="Carpenter M.L."/>
            <person name="Field M.C."/>
            <person name="Kuo A."/>
            <person name="Paredez A."/>
            <person name="Chapman J."/>
            <person name="Pham J."/>
            <person name="Shu S."/>
            <person name="Neupane R."/>
            <person name="Cipriano M."/>
            <person name="Mancuso J."/>
            <person name="Tu H."/>
            <person name="Salamov A."/>
            <person name="Lindquist E."/>
            <person name="Shapiro H."/>
            <person name="Lucas S."/>
            <person name="Grigoriev I.V."/>
            <person name="Cande W.Z."/>
            <person name="Fulton C."/>
            <person name="Rokhsar D.S."/>
            <person name="Dawson S.C."/>
        </authorList>
    </citation>
    <scope>NUCLEOTIDE SEQUENCE [LARGE SCALE GENOMIC DNA]</scope>
    <source>
        <strain evidence="8 9">NEG-M</strain>
    </source>
</reference>
<dbReference type="GO" id="GO:0031418">
    <property type="term" value="F:L-ascorbic acid binding"/>
    <property type="evidence" value="ECO:0007669"/>
    <property type="project" value="InterPro"/>
</dbReference>
<organism evidence="9">
    <name type="scientific">Naegleria gruberi</name>
    <name type="common">Amoeba</name>
    <dbReference type="NCBI Taxonomy" id="5762"/>
    <lineage>
        <taxon>Eukaryota</taxon>
        <taxon>Discoba</taxon>
        <taxon>Heterolobosea</taxon>
        <taxon>Tetramitia</taxon>
        <taxon>Eutetramitia</taxon>
        <taxon>Vahlkampfiidae</taxon>
        <taxon>Naegleria</taxon>
    </lineage>
</organism>
<accession>D2V0A9</accession>
<sequence length="576" mass="68215">MSRQEVNQTTTQFYEIHKNYDLIQEERINQVNFLIPNQEIQISSTIHSIKLYDDAKKEVVINDDRNENINDQEIKQLAEKGNDVMKGQEAYKNVDHLFVLNELLHPDECCQILSIEKKQKKQLDEVKSLSKDFESIQAEYPPEYRNSSRIIYNDKELAQRLWRRMKKHLVRYTFVRPYGLDNGGHWIPVGVNECFRMSKYEPGNYFKPHVDGQFVRNTDERSVYTLLIYLNEDFTGGETRFLTVVNNVEEGQGLDSSKKVKKLSRSDKKMAKKKFAKEATKLNRFNDNPEKSLKENSTLQFKHLCSVSPKIGSAAIFNHDLYHEGCPVTNGIKYILRTEIMFKRVDSNSVVKNKNDTKLYNQVMAILKQSDDLEKKGKIYESTEYYRKVQDLLIMNGHSMSLLMVPKFQRKSNFSDNQTESYDNELSILPDETLNHIFSYLQDSEICTLILPLDRYFHYFGRNNHLWESLYMHRWGNNITELLKRLYRKKNLELGQLNSVDNTTSIDETPTLENDQNWYHIYIMKRYFEKEFEPVFLDVGYDRSNLSSISGEFKNVRSLMYRTKFSQYVHFYIRHH</sequence>
<dbReference type="GO" id="GO:0005506">
    <property type="term" value="F:iron ion binding"/>
    <property type="evidence" value="ECO:0007669"/>
    <property type="project" value="InterPro"/>
</dbReference>
<evidence type="ECO:0000313" key="9">
    <source>
        <dbReference type="Proteomes" id="UP000006671"/>
    </source>
</evidence>
<dbReference type="InterPro" id="IPR006620">
    <property type="entry name" value="Pro_4_hyd_alph"/>
</dbReference>
<evidence type="ECO:0000259" key="7">
    <source>
        <dbReference type="PROSITE" id="PS51471"/>
    </source>
</evidence>
<evidence type="ECO:0000256" key="1">
    <source>
        <dbReference type="ARBA" id="ARBA00001961"/>
    </source>
</evidence>
<keyword evidence="9" id="KW-1185">Reference proteome</keyword>
<dbReference type="PANTHER" id="PTHR10869">
    <property type="entry name" value="PROLYL 4-HYDROXYLASE ALPHA SUBUNIT"/>
    <property type="match status" value="1"/>
</dbReference>
<evidence type="ECO:0000259" key="6">
    <source>
        <dbReference type="PROSITE" id="PS50181"/>
    </source>
</evidence>
<keyword evidence="3" id="KW-0223">Dioxygenase</keyword>
<dbReference type="VEuPathDB" id="AmoebaDB:NAEGRDRAFT_45655"/>
<evidence type="ECO:0000256" key="2">
    <source>
        <dbReference type="ARBA" id="ARBA00022723"/>
    </source>
</evidence>
<dbReference type="STRING" id="5762.D2V0A9"/>
<dbReference type="InterPro" id="IPR001810">
    <property type="entry name" value="F-box_dom"/>
</dbReference>
<dbReference type="GO" id="GO:0005783">
    <property type="term" value="C:endoplasmic reticulum"/>
    <property type="evidence" value="ECO:0007669"/>
    <property type="project" value="TreeGrafter"/>
</dbReference>
<dbReference type="Gene3D" id="2.60.120.620">
    <property type="entry name" value="q2cbj1_9rhob like domain"/>
    <property type="match status" value="1"/>
</dbReference>
<proteinExistence type="predicted"/>